<gene>
    <name evidence="2" type="ORF">LPB301_07135</name>
</gene>
<accession>A0A1B8U2E1</accession>
<dbReference type="InterPro" id="IPR000595">
    <property type="entry name" value="cNMP-bd_dom"/>
</dbReference>
<dbReference type="Proteomes" id="UP000092612">
    <property type="component" value="Unassembled WGS sequence"/>
</dbReference>
<dbReference type="SUPFAM" id="SSF51206">
    <property type="entry name" value="cAMP-binding domain-like"/>
    <property type="match status" value="1"/>
</dbReference>
<dbReference type="CDD" id="cd00038">
    <property type="entry name" value="CAP_ED"/>
    <property type="match status" value="1"/>
</dbReference>
<evidence type="ECO:0000313" key="2">
    <source>
        <dbReference type="EMBL" id="OBY66053.1"/>
    </source>
</evidence>
<organism evidence="2 3">
    <name type="scientific">Polaribacter reichenbachii</name>
    <dbReference type="NCBI Taxonomy" id="996801"/>
    <lineage>
        <taxon>Bacteria</taxon>
        <taxon>Pseudomonadati</taxon>
        <taxon>Bacteroidota</taxon>
        <taxon>Flavobacteriia</taxon>
        <taxon>Flavobacteriales</taxon>
        <taxon>Flavobacteriaceae</taxon>
    </lineage>
</organism>
<sequence>MYKSDALTIVSHNYYSHHKMIEFINFCKKVSPLDNDCIIDLDSIVKFKKVNKNDFLLNVNSHSNELFFIKKGIVKFCFNGDGKEFIMRFFAENILFADIESYTSKQHSKYEIIAIENTEYYSLPFYKFEQLCLKHHSLETFFRKFMTIANLNMMERISEILEEDAKKRYENFISKNSHILPRISLGDLASYLGITQVSLSRIRANK</sequence>
<dbReference type="AlphaFoldDB" id="A0A1B8U2E1"/>
<evidence type="ECO:0000259" key="1">
    <source>
        <dbReference type="PROSITE" id="PS50042"/>
    </source>
</evidence>
<dbReference type="InterPro" id="IPR014710">
    <property type="entry name" value="RmlC-like_jellyroll"/>
</dbReference>
<dbReference type="Gene3D" id="2.60.120.10">
    <property type="entry name" value="Jelly Rolls"/>
    <property type="match status" value="1"/>
</dbReference>
<protein>
    <recommendedName>
        <fullName evidence="1">Cyclic nucleotide-binding domain-containing protein</fullName>
    </recommendedName>
</protein>
<keyword evidence="3" id="KW-1185">Reference proteome</keyword>
<name>A0A1B8U2E1_9FLAO</name>
<dbReference type="STRING" id="996801.BW723_14220"/>
<dbReference type="KEGG" id="prn:BW723_14220"/>
<reference evidence="3" key="1">
    <citation type="submission" date="2016-02" db="EMBL/GenBank/DDBJ databases">
        <title>Paenibacillus sp. LPB0068, isolated from Crassostrea gigas.</title>
        <authorList>
            <person name="Shin S.-K."/>
            <person name="Yi H."/>
        </authorList>
    </citation>
    <scope>NUCLEOTIDE SEQUENCE [LARGE SCALE GENOMIC DNA]</scope>
    <source>
        <strain evidence="3">KCTC 23969</strain>
    </source>
</reference>
<feature type="domain" description="Cyclic nucleotide-binding" evidence="1">
    <location>
        <begin position="29"/>
        <end position="131"/>
    </location>
</feature>
<comment type="caution">
    <text evidence="2">The sequence shown here is derived from an EMBL/GenBank/DDBJ whole genome shotgun (WGS) entry which is preliminary data.</text>
</comment>
<proteinExistence type="predicted"/>
<dbReference type="PROSITE" id="PS50042">
    <property type="entry name" value="CNMP_BINDING_3"/>
    <property type="match status" value="1"/>
</dbReference>
<dbReference type="OrthoDB" id="680421at2"/>
<dbReference type="EMBL" id="LSFL01000019">
    <property type="protein sequence ID" value="OBY66053.1"/>
    <property type="molecule type" value="Genomic_DNA"/>
</dbReference>
<evidence type="ECO:0000313" key="3">
    <source>
        <dbReference type="Proteomes" id="UP000092612"/>
    </source>
</evidence>
<dbReference type="Pfam" id="PF00027">
    <property type="entry name" value="cNMP_binding"/>
    <property type="match status" value="1"/>
</dbReference>
<dbReference type="InterPro" id="IPR018490">
    <property type="entry name" value="cNMP-bd_dom_sf"/>
</dbReference>